<proteinExistence type="predicted"/>
<evidence type="ECO:0000256" key="1">
    <source>
        <dbReference type="SAM" id="MobiDB-lite"/>
    </source>
</evidence>
<sequence length="161" mass="17270">HLNDSLASINSQSFKGANESTSTNPFGEDDNDDDDDDSIHNGLTREARSRKSFSVMSSSPLQRDGVRSSLPHTARIMTGRKKRQAPLPPSPRPPASSTSSNDRFGHDTSSLSRGGSPLSFNQGAQRKDSTASTSSLTTSPRKTAPPRPPPPKVKNDSPTKK</sequence>
<gene>
    <name evidence="2" type="primary">Pan1-L6</name>
    <name evidence="2" type="ORF">Hamer_G002845</name>
</gene>
<accession>A0A8J5MUC5</accession>
<name>A0A8J5MUC5_HOMAM</name>
<dbReference type="Proteomes" id="UP000747542">
    <property type="component" value="Unassembled WGS sequence"/>
</dbReference>
<evidence type="ECO:0000313" key="3">
    <source>
        <dbReference type="Proteomes" id="UP000747542"/>
    </source>
</evidence>
<keyword evidence="3" id="KW-1185">Reference proteome</keyword>
<feature type="compositionally biased region" description="Polar residues" evidence="1">
    <location>
        <begin position="1"/>
        <end position="25"/>
    </location>
</feature>
<protein>
    <submittedName>
        <fullName evidence="2">Putative actin cytoskeleton-regulatory complex protein PAN1-like 6</fullName>
    </submittedName>
</protein>
<feature type="region of interest" description="Disordered" evidence="1">
    <location>
        <begin position="1"/>
        <end position="161"/>
    </location>
</feature>
<reference evidence="2" key="1">
    <citation type="journal article" date="2021" name="Sci. Adv.">
        <title>The American lobster genome reveals insights on longevity, neural, and immune adaptations.</title>
        <authorList>
            <person name="Polinski J.M."/>
            <person name="Zimin A.V."/>
            <person name="Clark K.F."/>
            <person name="Kohn A.B."/>
            <person name="Sadowski N."/>
            <person name="Timp W."/>
            <person name="Ptitsyn A."/>
            <person name="Khanna P."/>
            <person name="Romanova D.Y."/>
            <person name="Williams P."/>
            <person name="Greenwood S.J."/>
            <person name="Moroz L.L."/>
            <person name="Walt D.R."/>
            <person name="Bodnar A.G."/>
        </authorList>
    </citation>
    <scope>NUCLEOTIDE SEQUENCE</scope>
    <source>
        <strain evidence="2">GMGI-L3</strain>
    </source>
</reference>
<organism evidence="2 3">
    <name type="scientific">Homarus americanus</name>
    <name type="common">American lobster</name>
    <dbReference type="NCBI Taxonomy" id="6706"/>
    <lineage>
        <taxon>Eukaryota</taxon>
        <taxon>Metazoa</taxon>
        <taxon>Ecdysozoa</taxon>
        <taxon>Arthropoda</taxon>
        <taxon>Crustacea</taxon>
        <taxon>Multicrustacea</taxon>
        <taxon>Malacostraca</taxon>
        <taxon>Eumalacostraca</taxon>
        <taxon>Eucarida</taxon>
        <taxon>Decapoda</taxon>
        <taxon>Pleocyemata</taxon>
        <taxon>Astacidea</taxon>
        <taxon>Nephropoidea</taxon>
        <taxon>Nephropidae</taxon>
        <taxon>Homarus</taxon>
    </lineage>
</organism>
<feature type="compositionally biased region" description="Polar residues" evidence="1">
    <location>
        <begin position="107"/>
        <end position="124"/>
    </location>
</feature>
<feature type="compositionally biased region" description="Pro residues" evidence="1">
    <location>
        <begin position="143"/>
        <end position="152"/>
    </location>
</feature>
<feature type="non-terminal residue" evidence="2">
    <location>
        <position position="1"/>
    </location>
</feature>
<comment type="caution">
    <text evidence="2">The sequence shown here is derived from an EMBL/GenBank/DDBJ whole genome shotgun (WGS) entry which is preliminary data.</text>
</comment>
<dbReference type="AlphaFoldDB" id="A0A8J5MUC5"/>
<evidence type="ECO:0000313" key="2">
    <source>
        <dbReference type="EMBL" id="KAG7163627.1"/>
    </source>
</evidence>
<feature type="compositionally biased region" description="Acidic residues" evidence="1">
    <location>
        <begin position="27"/>
        <end position="37"/>
    </location>
</feature>
<feature type="compositionally biased region" description="Low complexity" evidence="1">
    <location>
        <begin position="130"/>
        <end position="142"/>
    </location>
</feature>
<dbReference type="EMBL" id="JAHLQT010026447">
    <property type="protein sequence ID" value="KAG7163627.1"/>
    <property type="molecule type" value="Genomic_DNA"/>
</dbReference>